<dbReference type="Proteomes" id="UP001241056">
    <property type="component" value="Unassembled WGS sequence"/>
</dbReference>
<reference evidence="1 2" key="1">
    <citation type="submission" date="2023-06" db="EMBL/GenBank/DDBJ databases">
        <title>Thiopseudomonas sp. CY1220 draft genome sequence.</title>
        <authorList>
            <person name="Zhao G."/>
            <person name="An M."/>
        </authorList>
    </citation>
    <scope>NUCLEOTIDE SEQUENCE [LARGE SCALE GENOMIC DNA]</scope>
    <source>
        <strain evidence="1 2">CY1220</strain>
    </source>
</reference>
<name>A0ABT7SMG4_9GAMM</name>
<keyword evidence="2" id="KW-1185">Reference proteome</keyword>
<dbReference type="RefSeq" id="WP_289410034.1">
    <property type="nucleotide sequence ID" value="NZ_JAUCDY010000003.1"/>
</dbReference>
<dbReference type="Pfam" id="PF07023">
    <property type="entry name" value="DUF1315"/>
    <property type="match status" value="1"/>
</dbReference>
<evidence type="ECO:0000313" key="1">
    <source>
        <dbReference type="EMBL" id="MDM7857378.1"/>
    </source>
</evidence>
<dbReference type="EMBL" id="JAUCDY010000003">
    <property type="protein sequence ID" value="MDM7857378.1"/>
    <property type="molecule type" value="Genomic_DNA"/>
</dbReference>
<proteinExistence type="predicted"/>
<dbReference type="InterPro" id="IPR009749">
    <property type="entry name" value="DUF1315"/>
</dbReference>
<evidence type="ECO:0000313" key="2">
    <source>
        <dbReference type="Proteomes" id="UP001241056"/>
    </source>
</evidence>
<sequence>MSDFLKMIDNIDAEVYASLKQALELGKWANGTLLNQEQKELTMMAIIAWEQKNLPEEERTGYMGGKQCASQSKKQAEIDTSLFTPAAGTVH</sequence>
<protein>
    <submittedName>
        <fullName evidence="1">DUF1315 family protein</fullName>
    </submittedName>
</protein>
<gene>
    <name evidence="1" type="ORF">QEZ41_03665</name>
</gene>
<accession>A0ABT7SMG4</accession>
<comment type="caution">
    <text evidence="1">The sequence shown here is derived from an EMBL/GenBank/DDBJ whole genome shotgun (WGS) entry which is preliminary data.</text>
</comment>
<organism evidence="1 2">
    <name type="scientific">Thiopseudomonas acetoxidans</name>
    <dbReference type="NCBI Taxonomy" id="3041622"/>
    <lineage>
        <taxon>Bacteria</taxon>
        <taxon>Pseudomonadati</taxon>
        <taxon>Pseudomonadota</taxon>
        <taxon>Gammaproteobacteria</taxon>
        <taxon>Pseudomonadales</taxon>
        <taxon>Pseudomonadaceae</taxon>
        <taxon>Thiopseudomonas</taxon>
    </lineage>
</organism>